<evidence type="ECO:0000313" key="1">
    <source>
        <dbReference type="EMBL" id="JAH66380.1"/>
    </source>
</evidence>
<organism evidence="1">
    <name type="scientific">Anguilla anguilla</name>
    <name type="common">European freshwater eel</name>
    <name type="synonym">Muraena anguilla</name>
    <dbReference type="NCBI Taxonomy" id="7936"/>
    <lineage>
        <taxon>Eukaryota</taxon>
        <taxon>Metazoa</taxon>
        <taxon>Chordata</taxon>
        <taxon>Craniata</taxon>
        <taxon>Vertebrata</taxon>
        <taxon>Euteleostomi</taxon>
        <taxon>Actinopterygii</taxon>
        <taxon>Neopterygii</taxon>
        <taxon>Teleostei</taxon>
        <taxon>Anguilliformes</taxon>
        <taxon>Anguillidae</taxon>
        <taxon>Anguilla</taxon>
    </lineage>
</organism>
<reference evidence="1" key="1">
    <citation type="submission" date="2014-11" db="EMBL/GenBank/DDBJ databases">
        <authorList>
            <person name="Amaro Gonzalez C."/>
        </authorList>
    </citation>
    <scope>NUCLEOTIDE SEQUENCE</scope>
</reference>
<sequence>MKREPTGMLYPSGVNNAHPLKCLNTTSHEDGVIFSCYVFAFRLLSFLRQKLSRVTAKILCDLPQAPPILEM</sequence>
<reference evidence="1" key="2">
    <citation type="journal article" date="2015" name="Fish Shellfish Immunol.">
        <title>Early steps in the European eel (Anguilla anguilla)-Vibrio vulnificus interaction in the gills: Role of the RtxA13 toxin.</title>
        <authorList>
            <person name="Callol A."/>
            <person name="Pajuelo D."/>
            <person name="Ebbesson L."/>
            <person name="Teles M."/>
            <person name="MacKenzie S."/>
            <person name="Amaro C."/>
        </authorList>
    </citation>
    <scope>NUCLEOTIDE SEQUENCE</scope>
</reference>
<protein>
    <submittedName>
        <fullName evidence="1">Uncharacterized protein</fullName>
    </submittedName>
</protein>
<proteinExistence type="predicted"/>
<accession>A0A0E9UMC5</accession>
<dbReference type="AlphaFoldDB" id="A0A0E9UMC5"/>
<dbReference type="EMBL" id="GBXM01042197">
    <property type="protein sequence ID" value="JAH66380.1"/>
    <property type="molecule type" value="Transcribed_RNA"/>
</dbReference>
<name>A0A0E9UMC5_ANGAN</name>